<evidence type="ECO:0008006" key="4">
    <source>
        <dbReference type="Google" id="ProtNLM"/>
    </source>
</evidence>
<dbReference type="AlphaFoldDB" id="A0A2D2Q2P2"/>
<dbReference type="PANTHER" id="PTHR38664">
    <property type="entry name" value="SLR0058 PROTEIN"/>
    <property type="match status" value="1"/>
</dbReference>
<protein>
    <recommendedName>
        <fullName evidence="4">Phasin family protein</fullName>
    </recommendedName>
</protein>
<evidence type="ECO:0000313" key="3">
    <source>
        <dbReference type="Proteomes" id="UP000231057"/>
    </source>
</evidence>
<name>A0A2D2Q2P2_PARLV</name>
<dbReference type="Pfam" id="PF05597">
    <property type="entry name" value="Phasin"/>
    <property type="match status" value="1"/>
</dbReference>
<feature type="coiled-coil region" evidence="1">
    <location>
        <begin position="51"/>
        <end position="104"/>
    </location>
</feature>
<keyword evidence="3" id="KW-1185">Reference proteome</keyword>
<sequence>MNQQNLLQQLLLIGVGTTSLVAEKLRQVSDQWVKEGRLNADQAKAMVDDVLAHLKEDAATLDEAVQRQTRQFLESLGVPQRSELDELRGRIDRLERDVRELKNRSW</sequence>
<gene>
    <name evidence="2" type="ORF">BRW62_08555</name>
</gene>
<dbReference type="Proteomes" id="UP000231057">
    <property type="component" value="Chromosome"/>
</dbReference>
<dbReference type="KEGG" id="slw:BRW62_08555"/>
<organism evidence="2 3">
    <name type="scientific">Parathermosynechococcus lividus PCC 6715</name>
    <dbReference type="NCBI Taxonomy" id="1917166"/>
    <lineage>
        <taxon>Bacteria</taxon>
        <taxon>Bacillati</taxon>
        <taxon>Cyanobacteriota</taxon>
        <taxon>Cyanophyceae</taxon>
        <taxon>Acaryochloridales</taxon>
        <taxon>Thermosynechococcaceae</taxon>
        <taxon>Parathermosynechococcus</taxon>
    </lineage>
</organism>
<keyword evidence="1" id="KW-0175">Coiled coil</keyword>
<dbReference type="RefSeq" id="WP_099799128.1">
    <property type="nucleotide sequence ID" value="NZ_CP018092.1"/>
</dbReference>
<evidence type="ECO:0000313" key="2">
    <source>
        <dbReference type="EMBL" id="ATS18792.1"/>
    </source>
</evidence>
<reference evidence="2 3" key="1">
    <citation type="submission" date="2016-11" db="EMBL/GenBank/DDBJ databases">
        <title>Complete genome sequence of thermophilic cyanobacteria strain Synechococcus sp. PCC6715.</title>
        <authorList>
            <person name="Tang J."/>
            <person name="Daroch M."/>
            <person name="Liang Y."/>
            <person name="Jiang D."/>
            <person name="Shah M."/>
        </authorList>
    </citation>
    <scope>NUCLEOTIDE SEQUENCE [LARGE SCALE GENOMIC DNA]</scope>
    <source>
        <strain evidence="2 3">PCC 6715</strain>
    </source>
</reference>
<proteinExistence type="predicted"/>
<dbReference type="GO" id="GO:0042619">
    <property type="term" value="P:poly-hydroxybutyrate biosynthetic process"/>
    <property type="evidence" value="ECO:0007669"/>
    <property type="project" value="UniProtKB-KW"/>
</dbReference>
<reference evidence="3" key="2">
    <citation type="journal article" date="2022" name="Front. Microbiol.">
        <title>Comparative Genomic Analysis Revealed Distinct Molecular Components and Organization of CO2-Concentrating Mechanism in Thermophilic Cyanobacteria.</title>
        <authorList>
            <person name="Tang J."/>
            <person name="Zhou H."/>
            <person name="Yao D."/>
            <person name="Riaz S."/>
            <person name="You D."/>
            <person name="Klepacz-Smolka A."/>
            <person name="Daroch M."/>
        </authorList>
    </citation>
    <scope>NUCLEOTIDE SEQUENCE [LARGE SCALE GENOMIC DNA]</scope>
    <source>
        <strain evidence="3">PCC 6715</strain>
    </source>
</reference>
<dbReference type="EMBL" id="CP018092">
    <property type="protein sequence ID" value="ATS18792.1"/>
    <property type="molecule type" value="Genomic_DNA"/>
</dbReference>
<dbReference type="PANTHER" id="PTHR38664:SF1">
    <property type="entry name" value="SLR0058 PROTEIN"/>
    <property type="match status" value="1"/>
</dbReference>
<dbReference type="InterPro" id="IPR008769">
    <property type="entry name" value="PhaF_PhaI"/>
</dbReference>
<evidence type="ECO:0000256" key="1">
    <source>
        <dbReference type="SAM" id="Coils"/>
    </source>
</evidence>
<dbReference type="OrthoDB" id="557342at2"/>
<accession>A0A2D2Q2P2</accession>